<dbReference type="EMBL" id="CAJNOK010010037">
    <property type="protein sequence ID" value="CAF1104694.1"/>
    <property type="molecule type" value="Genomic_DNA"/>
</dbReference>
<feature type="domain" description="Reverse transcriptase/retrotransposon-derived protein RNase H-like" evidence="4">
    <location>
        <begin position="328"/>
        <end position="366"/>
    </location>
</feature>
<dbReference type="Pfam" id="PF17919">
    <property type="entry name" value="RT_RNaseH_2"/>
    <property type="match status" value="1"/>
</dbReference>
<dbReference type="GO" id="GO:0003824">
    <property type="term" value="F:catalytic activity"/>
    <property type="evidence" value="ECO:0007669"/>
    <property type="project" value="UniProtKB-KW"/>
</dbReference>
<dbReference type="EMBL" id="CAJOBA010010616">
    <property type="protein sequence ID" value="CAF3867120.1"/>
    <property type="molecule type" value="Genomic_DNA"/>
</dbReference>
<dbReference type="Proteomes" id="UP000677228">
    <property type="component" value="Unassembled WGS sequence"/>
</dbReference>
<dbReference type="InterPro" id="IPR043128">
    <property type="entry name" value="Rev_trsase/Diguanyl_cyclase"/>
</dbReference>
<evidence type="ECO:0000256" key="1">
    <source>
        <dbReference type="ARBA" id="ARBA00023268"/>
    </source>
</evidence>
<evidence type="ECO:0000259" key="4">
    <source>
        <dbReference type="Pfam" id="PF17919"/>
    </source>
</evidence>
<evidence type="ECO:0000313" key="5">
    <source>
        <dbReference type="EMBL" id="CAF1104694.1"/>
    </source>
</evidence>
<evidence type="ECO:0000256" key="2">
    <source>
        <dbReference type="SAM" id="MobiDB-lite"/>
    </source>
</evidence>
<dbReference type="PANTHER" id="PTHR37984:SF5">
    <property type="entry name" value="PROTEIN NYNRIN-LIKE"/>
    <property type="match status" value="1"/>
</dbReference>
<dbReference type="InterPro" id="IPR041577">
    <property type="entry name" value="RT_RNaseH_2"/>
</dbReference>
<feature type="region of interest" description="Disordered" evidence="2">
    <location>
        <begin position="414"/>
        <end position="440"/>
    </location>
</feature>
<dbReference type="InterPro" id="IPR000477">
    <property type="entry name" value="RT_dom"/>
</dbReference>
<keyword evidence="1" id="KW-0511">Multifunctional enzyme</keyword>
<accession>A0A8S2KRF7</accession>
<dbReference type="AlphaFoldDB" id="A0A8S2KRF7"/>
<feature type="compositionally biased region" description="Basic and acidic residues" evidence="2">
    <location>
        <begin position="466"/>
        <end position="512"/>
    </location>
</feature>
<feature type="domain" description="Reverse transcriptase" evidence="3">
    <location>
        <begin position="247"/>
        <end position="308"/>
    </location>
</feature>
<proteinExistence type="predicted"/>
<dbReference type="InterPro" id="IPR043502">
    <property type="entry name" value="DNA/RNA_pol_sf"/>
</dbReference>
<protein>
    <submittedName>
        <fullName evidence="6">Uncharacterized protein</fullName>
    </submittedName>
</protein>
<sequence>SNRTVSASFIEDSELNCPVLLVDQITIPPYAERIVQANVPLNDIEDGIFQPTGNFQRKALFMANALLKVKSGTTHILIVNASDRQHTLSRNTKLGSISHNSTSTIYLTLERKRNVFRSWSPPYHERNGHRSCGTVRNISCTPLNNQHNHQCYVCNQKFLSGNDLYIHLRQSCYPEDMRDQIEQLTDHIENPMEKQQIQATLWKYGKLFDGRQPSVIKTTYQHAIDTGNHRPVYTPPYRQSQKDQEILIQETNKLLKQGVKNGPPTFQRIINQILGPTRWRHCLAYIDDIIIYSKTFNEHLLHIQEYAPTTAQQRDKRSQSSKIALSLEEEAAFNELKRILTTDLVLRLPNNALPFKLQTDASDEGIETDHKPLEQLNEKAQVNKKCERWRLQLQQYRFKLKYIKGKDNTMADYLSRSPTDEFEEDPDEYTSTSSRSTQTDDIHSIQTQIHQIVGSVTTRAQAKQSFQDDNKRNAISDRSCDTIDGKRNDKTSLDQSWDHQNDARPSTTHDDLQIIPFNMDDLRQQQQQDQDVLGKEKE</sequence>
<dbReference type="Pfam" id="PF00078">
    <property type="entry name" value="RVT_1"/>
    <property type="match status" value="1"/>
</dbReference>
<evidence type="ECO:0000259" key="3">
    <source>
        <dbReference type="Pfam" id="PF00078"/>
    </source>
</evidence>
<feature type="region of interest" description="Disordered" evidence="2">
    <location>
        <begin position="463"/>
        <end position="538"/>
    </location>
</feature>
<organism evidence="6 7">
    <name type="scientific">Didymodactylos carnosus</name>
    <dbReference type="NCBI Taxonomy" id="1234261"/>
    <lineage>
        <taxon>Eukaryota</taxon>
        <taxon>Metazoa</taxon>
        <taxon>Spiralia</taxon>
        <taxon>Gnathifera</taxon>
        <taxon>Rotifera</taxon>
        <taxon>Eurotatoria</taxon>
        <taxon>Bdelloidea</taxon>
        <taxon>Philodinida</taxon>
        <taxon>Philodinidae</taxon>
        <taxon>Didymodactylos</taxon>
    </lineage>
</organism>
<evidence type="ECO:0000313" key="6">
    <source>
        <dbReference type="EMBL" id="CAF3867120.1"/>
    </source>
</evidence>
<dbReference type="Gene3D" id="3.30.70.270">
    <property type="match status" value="1"/>
</dbReference>
<dbReference type="InterPro" id="IPR050951">
    <property type="entry name" value="Retrovirus_Pol_polyprotein"/>
</dbReference>
<comment type="caution">
    <text evidence="6">The sequence shown here is derived from an EMBL/GenBank/DDBJ whole genome shotgun (WGS) entry which is preliminary data.</text>
</comment>
<reference evidence="6" key="1">
    <citation type="submission" date="2021-02" db="EMBL/GenBank/DDBJ databases">
        <authorList>
            <person name="Nowell W R."/>
        </authorList>
    </citation>
    <scope>NUCLEOTIDE SEQUENCE</scope>
</reference>
<evidence type="ECO:0000313" key="7">
    <source>
        <dbReference type="Proteomes" id="UP000682733"/>
    </source>
</evidence>
<gene>
    <name evidence="5" type="ORF">OVA965_LOCUS19465</name>
    <name evidence="6" type="ORF">TMI583_LOCUS19508</name>
</gene>
<dbReference type="SUPFAM" id="SSF56672">
    <property type="entry name" value="DNA/RNA polymerases"/>
    <property type="match status" value="1"/>
</dbReference>
<name>A0A8S2KRF7_9BILA</name>
<feature type="non-terminal residue" evidence="6">
    <location>
        <position position="538"/>
    </location>
</feature>
<dbReference type="Proteomes" id="UP000682733">
    <property type="component" value="Unassembled WGS sequence"/>
</dbReference>
<dbReference type="PANTHER" id="PTHR37984">
    <property type="entry name" value="PROTEIN CBG26694"/>
    <property type="match status" value="1"/>
</dbReference>